<accession>D3FC38</accession>
<organism evidence="1 2">
    <name type="scientific">Conexibacter woesei (strain DSM 14684 / CCUG 47730 / CIP 108061 / JCM 11494 / NBRC 100937 / ID131577)</name>
    <dbReference type="NCBI Taxonomy" id="469383"/>
    <lineage>
        <taxon>Bacteria</taxon>
        <taxon>Bacillati</taxon>
        <taxon>Actinomycetota</taxon>
        <taxon>Thermoleophilia</taxon>
        <taxon>Solirubrobacterales</taxon>
        <taxon>Conexibacteraceae</taxon>
        <taxon>Conexibacter</taxon>
    </lineage>
</organism>
<protein>
    <submittedName>
        <fullName evidence="1">Uncharacterized protein</fullName>
    </submittedName>
</protein>
<dbReference type="Proteomes" id="UP000008229">
    <property type="component" value="Chromosome"/>
</dbReference>
<name>D3FC38_CONWI</name>
<reference evidence="2" key="2">
    <citation type="submission" date="2010-01" db="EMBL/GenBank/DDBJ databases">
        <title>The complete genome of Conexibacter woesei DSM 14684.</title>
        <authorList>
            <consortium name="US DOE Joint Genome Institute (JGI-PGF)"/>
            <person name="Lucas S."/>
            <person name="Copeland A."/>
            <person name="Lapidus A."/>
            <person name="Glavina del Rio T."/>
            <person name="Dalin E."/>
            <person name="Tice H."/>
            <person name="Bruce D."/>
            <person name="Goodwin L."/>
            <person name="Pitluck S."/>
            <person name="Kyrpides N."/>
            <person name="Mavromatis K."/>
            <person name="Ivanova N."/>
            <person name="Mikhailova N."/>
            <person name="Chertkov O."/>
            <person name="Brettin T."/>
            <person name="Detter J.C."/>
            <person name="Han C."/>
            <person name="Larimer F."/>
            <person name="Land M."/>
            <person name="Hauser L."/>
            <person name="Markowitz V."/>
            <person name="Cheng J.-F."/>
            <person name="Hugenholtz P."/>
            <person name="Woyke T."/>
            <person name="Wu D."/>
            <person name="Pukall R."/>
            <person name="Steenblock K."/>
            <person name="Schneider S."/>
            <person name="Klenk H.-P."/>
            <person name="Eisen J.A."/>
        </authorList>
    </citation>
    <scope>NUCLEOTIDE SEQUENCE [LARGE SCALE GENOMIC DNA]</scope>
    <source>
        <strain evidence="2">DSM 14684 / CIP 108061 / JCM 11494 / NBRC 100937 / ID131577</strain>
    </source>
</reference>
<keyword evidence="2" id="KW-1185">Reference proteome</keyword>
<dbReference type="STRING" id="469383.Cwoe_4921"/>
<reference evidence="1 2" key="1">
    <citation type="journal article" date="2010" name="Stand. Genomic Sci.">
        <title>Complete genome sequence of Conexibacter woesei type strain (ID131577).</title>
        <authorList>
            <person name="Pukall R."/>
            <person name="Lapidus A."/>
            <person name="Glavina Del Rio T."/>
            <person name="Copeland A."/>
            <person name="Tice H."/>
            <person name="Cheng J.-F."/>
            <person name="Lucas S."/>
            <person name="Chen F."/>
            <person name="Nolan M."/>
            <person name="Bruce D."/>
            <person name="Goodwin L."/>
            <person name="Pitluck S."/>
            <person name="Mavromatis K."/>
            <person name="Ivanova N."/>
            <person name="Ovchinnikova G."/>
            <person name="Pati A."/>
            <person name="Chen A."/>
            <person name="Palaniappan K."/>
            <person name="Land M."/>
            <person name="Hauser L."/>
            <person name="Chang Y.-J."/>
            <person name="Jeffries C.D."/>
            <person name="Chain P."/>
            <person name="Meincke L."/>
            <person name="Sims D."/>
            <person name="Brettin T."/>
            <person name="Detter J.C."/>
            <person name="Rohde M."/>
            <person name="Goeker M."/>
            <person name="Bristow J."/>
            <person name="Eisen J.A."/>
            <person name="Markowitz V."/>
            <person name="Kyrpides N.C."/>
            <person name="Klenk H.-P."/>
            <person name="Hugenholtz P."/>
        </authorList>
    </citation>
    <scope>NUCLEOTIDE SEQUENCE [LARGE SCALE GENOMIC DNA]</scope>
    <source>
        <strain evidence="2">DSM 14684 / CIP 108061 / JCM 11494 / NBRC 100937 / ID131577</strain>
    </source>
</reference>
<proteinExistence type="predicted"/>
<evidence type="ECO:0000313" key="2">
    <source>
        <dbReference type="Proteomes" id="UP000008229"/>
    </source>
</evidence>
<gene>
    <name evidence="1" type="ordered locus">Cwoe_4921</name>
</gene>
<dbReference type="EMBL" id="CP001854">
    <property type="protein sequence ID" value="ADB53333.1"/>
    <property type="molecule type" value="Genomic_DNA"/>
</dbReference>
<dbReference type="KEGG" id="cwo:Cwoe_4921"/>
<sequence>MRADPVSLGALAAAEADGNESWAEDTYAYGPLSLGITAAAVNEAAQHCEDLFALLRFLREPIYFARDMANYGAGKVVEFGRKLDRADDATISQLFLVPPPEVVREGLTRAGDPDAAVAHAEEGRVRLGAMVRETATFYRSFEDFHVQYKHGLKLPLRPFGTPTEEAIDERKTDLEAPLFSYTTEPIESQARRSPTDQPIMFKASPAQRADLLRLVRERNLLRLQMVAKVGLDELVERSHTVLRLLQIAQENRLALGRLEEGNQRFVVPGLRRWEQVEVLIGIDRTLSLNDFADPTGSPTNRGKRRRR</sequence>
<dbReference type="AlphaFoldDB" id="D3FC38"/>
<dbReference type="HOGENOM" id="CLU_905231_0_0_11"/>
<evidence type="ECO:0000313" key="1">
    <source>
        <dbReference type="EMBL" id="ADB53333.1"/>
    </source>
</evidence>